<evidence type="ECO:0000313" key="2">
    <source>
        <dbReference type="EMBL" id="VEL13351.1"/>
    </source>
</evidence>
<gene>
    <name evidence="2" type="ORF">PXEA_LOCUS6791</name>
</gene>
<keyword evidence="3" id="KW-1185">Reference proteome</keyword>
<organism evidence="2 3">
    <name type="scientific">Protopolystoma xenopodis</name>
    <dbReference type="NCBI Taxonomy" id="117903"/>
    <lineage>
        <taxon>Eukaryota</taxon>
        <taxon>Metazoa</taxon>
        <taxon>Spiralia</taxon>
        <taxon>Lophotrochozoa</taxon>
        <taxon>Platyhelminthes</taxon>
        <taxon>Monogenea</taxon>
        <taxon>Polyopisthocotylea</taxon>
        <taxon>Polystomatidea</taxon>
        <taxon>Polystomatidae</taxon>
        <taxon>Protopolystoma</taxon>
    </lineage>
</organism>
<feature type="coiled-coil region" evidence="1">
    <location>
        <begin position="6"/>
        <end position="33"/>
    </location>
</feature>
<dbReference type="Proteomes" id="UP000784294">
    <property type="component" value="Unassembled WGS sequence"/>
</dbReference>
<keyword evidence="1" id="KW-0175">Coiled coil</keyword>
<proteinExistence type="predicted"/>
<dbReference type="AlphaFoldDB" id="A0A448WJL2"/>
<dbReference type="EMBL" id="CAAALY010017525">
    <property type="protein sequence ID" value="VEL13351.1"/>
    <property type="molecule type" value="Genomic_DNA"/>
</dbReference>
<evidence type="ECO:0000313" key="3">
    <source>
        <dbReference type="Proteomes" id="UP000784294"/>
    </source>
</evidence>
<sequence length="197" mass="21480">MPEEVLREKNESIRSLEQRLLTLRGKNSDLQRLFEQRLRKASLDLEASPIGCRVLPPVSGIWARDCFLRALRFADSTPSFSSVPSTPASSIRPLHSLISTTIISNPVSSDQKSSDCVVARNSLDEEVYSTASPVTVSLALNSGPLASVMQRRPCTGCLFPVAPVGASPHFIKSSLPGNDTDARHNLASLRQLKLKDL</sequence>
<comment type="caution">
    <text evidence="2">The sequence shown here is derived from an EMBL/GenBank/DDBJ whole genome shotgun (WGS) entry which is preliminary data.</text>
</comment>
<accession>A0A448WJL2</accession>
<name>A0A448WJL2_9PLAT</name>
<reference evidence="2" key="1">
    <citation type="submission" date="2018-11" db="EMBL/GenBank/DDBJ databases">
        <authorList>
            <consortium name="Pathogen Informatics"/>
        </authorList>
    </citation>
    <scope>NUCLEOTIDE SEQUENCE</scope>
</reference>
<evidence type="ECO:0000256" key="1">
    <source>
        <dbReference type="SAM" id="Coils"/>
    </source>
</evidence>
<protein>
    <submittedName>
        <fullName evidence="2">Uncharacterized protein</fullName>
    </submittedName>
</protein>